<feature type="transmembrane region" description="Helical" evidence="5">
    <location>
        <begin position="164"/>
        <end position="189"/>
    </location>
</feature>
<evidence type="ECO:0000256" key="5">
    <source>
        <dbReference type="SAM" id="Phobius"/>
    </source>
</evidence>
<keyword evidence="3 5" id="KW-1133">Transmembrane helix</keyword>
<keyword evidence="7" id="KW-1185">Reference proteome</keyword>
<evidence type="ECO:0000256" key="3">
    <source>
        <dbReference type="ARBA" id="ARBA00022989"/>
    </source>
</evidence>
<dbReference type="PRINTS" id="PR00259">
    <property type="entry name" value="TMFOUR"/>
</dbReference>
<organism evidence="6 7">
    <name type="scientific">Pyrocoelia pectoralis</name>
    <dbReference type="NCBI Taxonomy" id="417401"/>
    <lineage>
        <taxon>Eukaryota</taxon>
        <taxon>Metazoa</taxon>
        <taxon>Ecdysozoa</taxon>
        <taxon>Arthropoda</taxon>
        <taxon>Hexapoda</taxon>
        <taxon>Insecta</taxon>
        <taxon>Pterygota</taxon>
        <taxon>Neoptera</taxon>
        <taxon>Endopterygota</taxon>
        <taxon>Coleoptera</taxon>
        <taxon>Polyphaga</taxon>
        <taxon>Elateriformia</taxon>
        <taxon>Elateroidea</taxon>
        <taxon>Lampyridae</taxon>
        <taxon>Lampyrinae</taxon>
        <taxon>Pyrocoelia</taxon>
    </lineage>
</organism>
<evidence type="ECO:0000313" key="7">
    <source>
        <dbReference type="Proteomes" id="UP001329430"/>
    </source>
</evidence>
<dbReference type="GO" id="GO:0005886">
    <property type="term" value="C:plasma membrane"/>
    <property type="evidence" value="ECO:0007669"/>
    <property type="project" value="TreeGrafter"/>
</dbReference>
<feature type="transmembrane region" description="Helical" evidence="5">
    <location>
        <begin position="209"/>
        <end position="230"/>
    </location>
</feature>
<evidence type="ECO:0000256" key="4">
    <source>
        <dbReference type="ARBA" id="ARBA00023136"/>
    </source>
</evidence>
<comment type="caution">
    <text evidence="6">The sequence shown here is derived from an EMBL/GenBank/DDBJ whole genome shotgun (WGS) entry which is preliminary data.</text>
</comment>
<dbReference type="PROSITE" id="PS51257">
    <property type="entry name" value="PROKAR_LIPOPROTEIN"/>
    <property type="match status" value="1"/>
</dbReference>
<feature type="transmembrane region" description="Helical" evidence="5">
    <location>
        <begin position="351"/>
        <end position="375"/>
    </location>
</feature>
<dbReference type="Gene3D" id="1.10.1450.10">
    <property type="entry name" value="Tetraspanin"/>
    <property type="match status" value="2"/>
</dbReference>
<sequence length="383" mass="40928">MEGRILAPPVVLIIVGAIVFIVAFLGCFGAIRESYYLLMAFAMCLLIIFIIELAVGIAAAVYKGDFEDVLKGTLKSSMDNYYGSKSDRLAWDNMQVKLECCGVEGPTDWPDKQRPFSCCHKTERLDAKPPESFHCVQAEPGDDILYSVGCFDKLQMKADSSAKILIGVGIGIAFVEISGIGIITAGAVVLADVGEFNQFLEGRLLAGPIVLIVAGSIIFMIAFLGCFGAIRESYGLLMAFAICLVVIFIIELAVGIAAAVFRNDFEEALRNTLKSSMKSYGANGSAKTSWDTAQTKLKCCGVDSSDDWKTVPLAVPPSCVKDPSKGGSGSFYYEVGCLTQLKTKVKDHATLLIGVGIGIAFVQVAGIVFSCLLAGQVKREGAK</sequence>
<dbReference type="InterPro" id="IPR018499">
    <property type="entry name" value="Tetraspanin/Peripherin"/>
</dbReference>
<feature type="transmembrane region" description="Helical" evidence="5">
    <location>
        <begin position="37"/>
        <end position="62"/>
    </location>
</feature>
<dbReference type="SUPFAM" id="SSF48652">
    <property type="entry name" value="Tetraspanin"/>
    <property type="match status" value="2"/>
</dbReference>
<reference evidence="6 7" key="1">
    <citation type="journal article" date="2024" name="Insects">
        <title>An Improved Chromosome-Level Genome Assembly of the Firefly Pyrocoelia pectoralis.</title>
        <authorList>
            <person name="Fu X."/>
            <person name="Meyer-Rochow V.B."/>
            <person name="Ballantyne L."/>
            <person name="Zhu X."/>
        </authorList>
    </citation>
    <scope>NUCLEOTIDE SEQUENCE [LARGE SCALE GENOMIC DNA]</scope>
    <source>
        <strain evidence="6">XCY_ONT2</strain>
    </source>
</reference>
<protein>
    <recommendedName>
        <fullName evidence="8">Tetraspanin</fullName>
    </recommendedName>
</protein>
<evidence type="ECO:0000313" key="6">
    <source>
        <dbReference type="EMBL" id="KAK5645505.1"/>
    </source>
</evidence>
<dbReference type="CDD" id="cd03127">
    <property type="entry name" value="tetraspanin_LEL"/>
    <property type="match status" value="2"/>
</dbReference>
<dbReference type="AlphaFoldDB" id="A0AAN7VBE7"/>
<evidence type="ECO:0000256" key="1">
    <source>
        <dbReference type="ARBA" id="ARBA00004141"/>
    </source>
</evidence>
<keyword evidence="2 5" id="KW-0812">Transmembrane</keyword>
<accession>A0AAN7VBE7</accession>
<dbReference type="PANTHER" id="PTHR19282:SF273">
    <property type="entry name" value="TETRASPANIN"/>
    <property type="match status" value="1"/>
</dbReference>
<comment type="subcellular location">
    <subcellularLocation>
        <location evidence="1">Membrane</location>
        <topology evidence="1">Multi-pass membrane protein</topology>
    </subcellularLocation>
</comment>
<evidence type="ECO:0008006" key="8">
    <source>
        <dbReference type="Google" id="ProtNLM"/>
    </source>
</evidence>
<feature type="transmembrane region" description="Helical" evidence="5">
    <location>
        <begin position="12"/>
        <end position="31"/>
    </location>
</feature>
<evidence type="ECO:0000256" key="2">
    <source>
        <dbReference type="ARBA" id="ARBA00022692"/>
    </source>
</evidence>
<name>A0AAN7VBE7_9COLE</name>
<dbReference type="Proteomes" id="UP001329430">
    <property type="component" value="Chromosome 4"/>
</dbReference>
<gene>
    <name evidence="6" type="ORF">RI129_006805</name>
</gene>
<keyword evidence="4 5" id="KW-0472">Membrane</keyword>
<dbReference type="InterPro" id="IPR008952">
    <property type="entry name" value="Tetraspanin_EC2_sf"/>
</dbReference>
<proteinExistence type="predicted"/>
<dbReference type="EMBL" id="JAVRBK010000004">
    <property type="protein sequence ID" value="KAK5645505.1"/>
    <property type="molecule type" value="Genomic_DNA"/>
</dbReference>
<dbReference type="PANTHER" id="PTHR19282">
    <property type="entry name" value="TETRASPANIN"/>
    <property type="match status" value="1"/>
</dbReference>
<dbReference type="Pfam" id="PF00335">
    <property type="entry name" value="Tetraspanin"/>
    <property type="match status" value="1"/>
</dbReference>
<feature type="transmembrane region" description="Helical" evidence="5">
    <location>
        <begin position="237"/>
        <end position="261"/>
    </location>
</feature>